<keyword evidence="4 14" id="KW-0235">DNA replication</keyword>
<dbReference type="Gene3D" id="1.10.860.10">
    <property type="entry name" value="DNAb Helicase, Chain A"/>
    <property type="match status" value="1"/>
</dbReference>
<dbReference type="InterPro" id="IPR016136">
    <property type="entry name" value="DNA_helicase_N/primase_C"/>
</dbReference>
<dbReference type="EC" id="5.6.2.3" evidence="13 14"/>
<dbReference type="GO" id="GO:0005524">
    <property type="term" value="F:ATP binding"/>
    <property type="evidence" value="ECO:0007669"/>
    <property type="project" value="UniProtKB-UniRule"/>
</dbReference>
<dbReference type="AlphaFoldDB" id="A0A0C1QL05"/>
<evidence type="ECO:0000259" key="15">
    <source>
        <dbReference type="PROSITE" id="PS51199"/>
    </source>
</evidence>
<dbReference type="PANTHER" id="PTHR30153">
    <property type="entry name" value="REPLICATIVE DNA HELICASE DNAB"/>
    <property type="match status" value="1"/>
</dbReference>
<dbReference type="GO" id="GO:0016887">
    <property type="term" value="F:ATP hydrolysis activity"/>
    <property type="evidence" value="ECO:0007669"/>
    <property type="project" value="RHEA"/>
</dbReference>
<evidence type="ECO:0000256" key="13">
    <source>
        <dbReference type="NCBIfam" id="TIGR00665"/>
    </source>
</evidence>
<keyword evidence="9 14" id="KW-0238">DNA-binding</keyword>
<evidence type="ECO:0000256" key="9">
    <source>
        <dbReference type="ARBA" id="ARBA00023125"/>
    </source>
</evidence>
<dbReference type="GO" id="GO:0043139">
    <property type="term" value="F:5'-3' DNA helicase activity"/>
    <property type="evidence" value="ECO:0007669"/>
    <property type="project" value="UniProtKB-EC"/>
</dbReference>
<comment type="catalytic activity">
    <reaction evidence="12 14">
        <text>ATP + H2O = ADP + phosphate + H(+)</text>
        <dbReference type="Rhea" id="RHEA:13065"/>
        <dbReference type="ChEBI" id="CHEBI:15377"/>
        <dbReference type="ChEBI" id="CHEBI:15378"/>
        <dbReference type="ChEBI" id="CHEBI:30616"/>
        <dbReference type="ChEBI" id="CHEBI:43474"/>
        <dbReference type="ChEBI" id="CHEBI:456216"/>
        <dbReference type="EC" id="5.6.2.3"/>
    </reaction>
</comment>
<protein>
    <recommendedName>
        <fullName evidence="13 14">Replicative DNA helicase</fullName>
        <ecNumber evidence="13 14">5.6.2.3</ecNumber>
    </recommendedName>
</protein>
<reference evidence="16 17" key="1">
    <citation type="submission" date="2014-11" db="EMBL/GenBank/DDBJ databases">
        <title>A Rickettsiales Symbiont of Amoebae With Ancient Features.</title>
        <authorList>
            <person name="Schulz F."/>
            <person name="Martijn J."/>
            <person name="Wascher F."/>
            <person name="Kostanjsek R."/>
            <person name="Ettema T.J."/>
            <person name="Horn M."/>
        </authorList>
    </citation>
    <scope>NUCLEOTIDE SEQUENCE [LARGE SCALE GENOMIC DNA]</scope>
    <source>
        <strain evidence="16 17">UWC36</strain>
    </source>
</reference>
<keyword evidence="5 14" id="KW-0547">Nucleotide-binding</keyword>
<dbReference type="OrthoDB" id="9773982at2"/>
<dbReference type="SUPFAM" id="SSF48024">
    <property type="entry name" value="N-terminal domain of DnaB helicase"/>
    <property type="match status" value="1"/>
</dbReference>
<dbReference type="Proteomes" id="UP000031258">
    <property type="component" value="Unassembled WGS sequence"/>
</dbReference>
<keyword evidence="17" id="KW-1185">Reference proteome</keyword>
<comment type="similarity">
    <text evidence="1 14">Belongs to the helicase family. DnaB subfamily.</text>
</comment>
<dbReference type="STRING" id="86105.NF27_BK01000"/>
<evidence type="ECO:0000256" key="5">
    <source>
        <dbReference type="ARBA" id="ARBA00022741"/>
    </source>
</evidence>
<dbReference type="RefSeq" id="WP_039454776.1">
    <property type="nucleotide sequence ID" value="NZ_JSWE01000036.1"/>
</dbReference>
<dbReference type="NCBIfam" id="NF006606">
    <property type="entry name" value="PRK09165.1"/>
    <property type="match status" value="1"/>
</dbReference>
<evidence type="ECO:0000256" key="7">
    <source>
        <dbReference type="ARBA" id="ARBA00022806"/>
    </source>
</evidence>
<keyword evidence="3 14" id="KW-0639">Primosome</keyword>
<dbReference type="PROSITE" id="PS51199">
    <property type="entry name" value="SF4_HELICASE"/>
    <property type="match status" value="1"/>
</dbReference>
<proteinExistence type="inferred from homology"/>
<evidence type="ECO:0000256" key="3">
    <source>
        <dbReference type="ARBA" id="ARBA00022515"/>
    </source>
</evidence>
<dbReference type="Pfam" id="PF03796">
    <property type="entry name" value="DnaB_C"/>
    <property type="match status" value="1"/>
</dbReference>
<dbReference type="Pfam" id="PF00772">
    <property type="entry name" value="DnaB"/>
    <property type="match status" value="1"/>
</dbReference>
<dbReference type="InterPro" id="IPR036185">
    <property type="entry name" value="DNA_heli_DnaB-like_N_sf"/>
</dbReference>
<dbReference type="PANTHER" id="PTHR30153:SF2">
    <property type="entry name" value="REPLICATIVE DNA HELICASE"/>
    <property type="match status" value="1"/>
</dbReference>
<sequence>MKAESLENIHIEQNITQVLREQPSNIEAEQGLLGALLNNNEHINKVADFLIADHFYLPLHKKIYENIIKFIEKGLVANPITLKNYLEKEEDLQESGIKSFDYLVKLAASATTIVNVESFARLIYECAIRRKLITIGEDIVNDSFINNSDEDGFKQIEKAEQKLFNLAVQGQSDSKLLTLKDSIKITLKRLDTALKRGGGLSGVTTGFIELDNLLGGLQSSDLLILAARPSMGKTSLAINMGIHAAESFLEENKKSGEGKPKSVAIFSLEMSAEQVAMRMLSVKTKINGSKIRLGTIRQEELALLSSETNNLNQLPVFIDDTAAISISALRTRARRLKRQHNLGLVIVDYLQLLTGSGSSDNRVHEIGEISQGLKAIAKELDVPVLALSQLSRAVESREDKRPQLSDLRESGNIEQDADVVMFIYREEYYLERRKPVSDPDKMNEWQLSHDRVHNTAEVIVSKQRNGPIGSKLLYFDSSTTAFGNLDINMDHHNPDY</sequence>
<comment type="subunit">
    <text evidence="2">Homohexamer.</text>
</comment>
<evidence type="ECO:0000256" key="4">
    <source>
        <dbReference type="ARBA" id="ARBA00022705"/>
    </source>
</evidence>
<evidence type="ECO:0000256" key="12">
    <source>
        <dbReference type="ARBA" id="ARBA00048954"/>
    </source>
</evidence>
<evidence type="ECO:0000256" key="6">
    <source>
        <dbReference type="ARBA" id="ARBA00022801"/>
    </source>
</evidence>
<dbReference type="SUPFAM" id="SSF52540">
    <property type="entry name" value="P-loop containing nucleoside triphosphate hydrolases"/>
    <property type="match status" value="1"/>
</dbReference>
<feature type="domain" description="SF4 helicase" evidence="15">
    <location>
        <begin position="196"/>
        <end position="489"/>
    </location>
</feature>
<evidence type="ECO:0000313" key="17">
    <source>
        <dbReference type="Proteomes" id="UP000031258"/>
    </source>
</evidence>
<name>A0A0C1QL05_9RICK</name>
<dbReference type="GO" id="GO:1990077">
    <property type="term" value="C:primosome complex"/>
    <property type="evidence" value="ECO:0007669"/>
    <property type="project" value="UniProtKB-UniRule"/>
</dbReference>
<evidence type="ECO:0000256" key="2">
    <source>
        <dbReference type="ARBA" id="ARBA00011643"/>
    </source>
</evidence>
<dbReference type="NCBIfam" id="TIGR00665">
    <property type="entry name" value="DnaB"/>
    <property type="match status" value="1"/>
</dbReference>
<dbReference type="InterPro" id="IPR027417">
    <property type="entry name" value="P-loop_NTPase"/>
</dbReference>
<comment type="caution">
    <text evidence="16">The sequence shown here is derived from an EMBL/GenBank/DDBJ whole genome shotgun (WGS) entry which is preliminary data.</text>
</comment>
<dbReference type="InterPro" id="IPR007692">
    <property type="entry name" value="DNA_helicase_DnaB"/>
</dbReference>
<evidence type="ECO:0000256" key="11">
    <source>
        <dbReference type="ARBA" id="ARBA00044932"/>
    </source>
</evidence>
<dbReference type="CDD" id="cd00984">
    <property type="entry name" value="DnaB_C"/>
    <property type="match status" value="1"/>
</dbReference>
<keyword evidence="7 14" id="KW-0347">Helicase</keyword>
<dbReference type="PATRIC" id="fig|86105.3.peg.176"/>
<keyword evidence="8 14" id="KW-0067">ATP-binding</keyword>
<evidence type="ECO:0000256" key="14">
    <source>
        <dbReference type="RuleBase" id="RU362085"/>
    </source>
</evidence>
<dbReference type="InterPro" id="IPR007694">
    <property type="entry name" value="DNA_helicase_DnaB-like_C"/>
</dbReference>
<keyword evidence="6 14" id="KW-0378">Hydrolase</keyword>
<dbReference type="InterPro" id="IPR007693">
    <property type="entry name" value="DNA_helicase_DnaB-like_N"/>
</dbReference>
<evidence type="ECO:0000256" key="1">
    <source>
        <dbReference type="ARBA" id="ARBA00008428"/>
    </source>
</evidence>
<dbReference type="GO" id="GO:0005829">
    <property type="term" value="C:cytosol"/>
    <property type="evidence" value="ECO:0007669"/>
    <property type="project" value="TreeGrafter"/>
</dbReference>
<organism evidence="16 17">
    <name type="scientific">Candidatus Jidaibacter acanthamoebae</name>
    <dbReference type="NCBI Taxonomy" id="86105"/>
    <lineage>
        <taxon>Bacteria</taxon>
        <taxon>Pseudomonadati</taxon>
        <taxon>Pseudomonadota</taxon>
        <taxon>Alphaproteobacteria</taxon>
        <taxon>Rickettsiales</taxon>
        <taxon>Candidatus Midichloriaceae</taxon>
        <taxon>Candidatus Jidaibacter</taxon>
    </lineage>
</organism>
<dbReference type="Gene3D" id="3.40.50.300">
    <property type="entry name" value="P-loop containing nucleotide triphosphate hydrolases"/>
    <property type="match status" value="1"/>
</dbReference>
<gene>
    <name evidence="16" type="primary">dnaB_2</name>
    <name evidence="16" type="ORF">NF27_BK01000</name>
</gene>
<dbReference type="GO" id="GO:0006269">
    <property type="term" value="P:DNA replication, synthesis of primer"/>
    <property type="evidence" value="ECO:0007669"/>
    <property type="project" value="UniProtKB-UniRule"/>
</dbReference>
<evidence type="ECO:0000313" key="16">
    <source>
        <dbReference type="EMBL" id="KIE06179.1"/>
    </source>
</evidence>
<evidence type="ECO:0000256" key="10">
    <source>
        <dbReference type="ARBA" id="ARBA00023235"/>
    </source>
</evidence>
<dbReference type="EMBL" id="JSWE01000036">
    <property type="protein sequence ID" value="KIE06179.1"/>
    <property type="molecule type" value="Genomic_DNA"/>
</dbReference>
<comment type="function">
    <text evidence="11 14">The main replicative DNA helicase, it participates in initiation and elongation during chromosome replication. Travels ahead of the DNA replisome, separating dsDNA into templates for DNA synthesis. A processive ATP-dependent 5'-3' DNA helicase it has DNA-dependent ATPase activity.</text>
</comment>
<dbReference type="GO" id="GO:0003677">
    <property type="term" value="F:DNA binding"/>
    <property type="evidence" value="ECO:0007669"/>
    <property type="project" value="UniProtKB-UniRule"/>
</dbReference>
<keyword evidence="10" id="KW-0413">Isomerase</keyword>
<evidence type="ECO:0000256" key="8">
    <source>
        <dbReference type="ARBA" id="ARBA00022840"/>
    </source>
</evidence>
<accession>A0A0C1QL05</accession>